<evidence type="ECO:0000313" key="2">
    <source>
        <dbReference type="EMBL" id="CAD9227296.1"/>
    </source>
</evidence>
<sequence>MNLTMDNVFERLECLRAAGKIPDQTPGQSQRNDQSSSLVEEITQKAVQEASTLFPRERVETPTREAGRTDARVCHIRDTRKKVSNRKSREKRSYRDKRERQLLIESIERVQRDFEHTKTLLNFAMDLLNTILAFSRSCSVNDRAREGLMDVRG</sequence>
<feature type="region of interest" description="Disordered" evidence="1">
    <location>
        <begin position="20"/>
        <end position="39"/>
    </location>
</feature>
<reference evidence="2" key="1">
    <citation type="submission" date="2021-01" db="EMBL/GenBank/DDBJ databases">
        <authorList>
            <person name="Corre E."/>
            <person name="Pelletier E."/>
            <person name="Niang G."/>
            <person name="Scheremetjew M."/>
            <person name="Finn R."/>
            <person name="Kale V."/>
            <person name="Holt S."/>
            <person name="Cochrane G."/>
            <person name="Meng A."/>
            <person name="Brown T."/>
            <person name="Cohen L."/>
        </authorList>
    </citation>
    <scope>NUCLEOTIDE SEQUENCE</scope>
    <source>
        <strain evidence="2">SAG 36.94</strain>
    </source>
</reference>
<feature type="region of interest" description="Disordered" evidence="1">
    <location>
        <begin position="50"/>
        <end position="71"/>
    </location>
</feature>
<gene>
    <name evidence="2" type="ORF">CCAE0312_LOCUS1574</name>
</gene>
<feature type="compositionally biased region" description="Basic and acidic residues" evidence="1">
    <location>
        <begin position="55"/>
        <end position="71"/>
    </location>
</feature>
<dbReference type="EMBL" id="HBGH01002924">
    <property type="protein sequence ID" value="CAD9227296.1"/>
    <property type="molecule type" value="Transcribed_RNA"/>
</dbReference>
<accession>A0A7S1T8K1</accession>
<evidence type="ECO:0000256" key="1">
    <source>
        <dbReference type="SAM" id="MobiDB-lite"/>
    </source>
</evidence>
<protein>
    <recommendedName>
        <fullName evidence="3">BZIP domain-containing protein</fullName>
    </recommendedName>
</protein>
<evidence type="ECO:0008006" key="3">
    <source>
        <dbReference type="Google" id="ProtNLM"/>
    </source>
</evidence>
<organism evidence="2">
    <name type="scientific">Compsopogon caeruleus</name>
    <dbReference type="NCBI Taxonomy" id="31354"/>
    <lineage>
        <taxon>Eukaryota</taxon>
        <taxon>Rhodophyta</taxon>
        <taxon>Compsopogonophyceae</taxon>
        <taxon>Compsopogonales</taxon>
        <taxon>Compsopogonaceae</taxon>
        <taxon>Compsopogon</taxon>
    </lineage>
</organism>
<dbReference type="AlphaFoldDB" id="A0A7S1T8K1"/>
<feature type="compositionally biased region" description="Polar residues" evidence="1">
    <location>
        <begin position="25"/>
        <end position="38"/>
    </location>
</feature>
<proteinExistence type="predicted"/>
<name>A0A7S1T8K1_9RHOD</name>